<dbReference type="RefSeq" id="WP_007323314.1">
    <property type="nucleotide sequence ID" value="NZ_BAEE01000065.1"/>
</dbReference>
<keyword evidence="1" id="KW-0732">Signal</keyword>
<dbReference type="GO" id="GO:0016298">
    <property type="term" value="F:lipase activity"/>
    <property type="evidence" value="ECO:0007669"/>
    <property type="project" value="TreeGrafter"/>
</dbReference>
<reference evidence="2 3" key="1">
    <citation type="submission" date="2011-11" db="EMBL/GenBank/DDBJ databases">
        <title>Whole genome shotgun sequence of Gordonia araii NBRC 100433.</title>
        <authorList>
            <person name="Yoshida Y."/>
            <person name="Hosoyama A."/>
            <person name="Tsuchikane K."/>
            <person name="Katsumata H."/>
            <person name="Yamazaki S."/>
            <person name="Fujita N."/>
        </authorList>
    </citation>
    <scope>NUCLEOTIDE SEQUENCE [LARGE SCALE GENOMIC DNA]</scope>
    <source>
        <strain evidence="2 3">NBRC 100433</strain>
    </source>
</reference>
<dbReference type="OrthoDB" id="8871309at2"/>
<name>G7H5W4_9ACTN</name>
<evidence type="ECO:0000313" key="3">
    <source>
        <dbReference type="Proteomes" id="UP000035088"/>
    </source>
</evidence>
<feature type="signal peptide" evidence="1">
    <location>
        <begin position="1"/>
        <end position="31"/>
    </location>
</feature>
<dbReference type="GO" id="GO:0016042">
    <property type="term" value="P:lipid catabolic process"/>
    <property type="evidence" value="ECO:0007669"/>
    <property type="project" value="InterPro"/>
</dbReference>
<dbReference type="Pfam" id="PF01674">
    <property type="entry name" value="Lipase_2"/>
    <property type="match status" value="1"/>
</dbReference>
<feature type="chain" id="PRO_5003495843" evidence="1">
    <location>
        <begin position="32"/>
        <end position="349"/>
    </location>
</feature>
<comment type="caution">
    <text evidence="2">The sequence shown here is derived from an EMBL/GenBank/DDBJ whole genome shotgun (WGS) entry which is preliminary data.</text>
</comment>
<dbReference type="EMBL" id="BAEE01000065">
    <property type="protein sequence ID" value="GAB11239.1"/>
    <property type="molecule type" value="Genomic_DNA"/>
</dbReference>
<dbReference type="STRING" id="1073574.GOARA_065_00320"/>
<evidence type="ECO:0000313" key="2">
    <source>
        <dbReference type="EMBL" id="GAB11239.1"/>
    </source>
</evidence>
<evidence type="ECO:0000256" key="1">
    <source>
        <dbReference type="SAM" id="SignalP"/>
    </source>
</evidence>
<dbReference type="AlphaFoldDB" id="G7H5W4"/>
<dbReference type="InterPro" id="IPR029058">
    <property type="entry name" value="AB_hydrolase_fold"/>
</dbReference>
<dbReference type="Proteomes" id="UP000035088">
    <property type="component" value="Unassembled WGS sequence"/>
</dbReference>
<dbReference type="PANTHER" id="PTHR32015">
    <property type="entry name" value="FASTING INDUCED LIPASE"/>
    <property type="match status" value="1"/>
</dbReference>
<dbReference type="Gene3D" id="3.40.50.1820">
    <property type="entry name" value="alpha/beta hydrolase"/>
    <property type="match status" value="1"/>
</dbReference>
<dbReference type="InterPro" id="IPR002918">
    <property type="entry name" value="Lipase_EstA/Esterase_EstB"/>
</dbReference>
<dbReference type="SUPFAM" id="SSF53474">
    <property type="entry name" value="alpha/beta-Hydrolases"/>
    <property type="match status" value="1"/>
</dbReference>
<accession>G7H5W4</accession>
<dbReference type="PANTHER" id="PTHR32015:SF1">
    <property type="entry name" value="LIPASE"/>
    <property type="match status" value="1"/>
</dbReference>
<protein>
    <submittedName>
        <fullName evidence="2">Triacylglycerol lipase</fullName>
    </submittedName>
</protein>
<organism evidence="2 3">
    <name type="scientific">Gordonia araii NBRC 100433</name>
    <dbReference type="NCBI Taxonomy" id="1073574"/>
    <lineage>
        <taxon>Bacteria</taxon>
        <taxon>Bacillati</taxon>
        <taxon>Actinomycetota</taxon>
        <taxon>Actinomycetes</taxon>
        <taxon>Mycobacteriales</taxon>
        <taxon>Gordoniaceae</taxon>
        <taxon>Gordonia</taxon>
    </lineage>
</organism>
<keyword evidence="3" id="KW-1185">Reference proteome</keyword>
<proteinExistence type="predicted"/>
<gene>
    <name evidence="2" type="primary">lip</name>
    <name evidence="2" type="ORF">GOARA_065_00320</name>
</gene>
<sequence length="349" mass="37735">MKKHAIRRPLALLSALSAAALLLSAPVSASAAPASGSSGGARPFPAIPDTVGHGPRQAGFWSAYGYSVVHPNVAPQGANDFRCKPKDGQNPVVLLHGTFENGYNTWASFSPALKRAGYCVFAPYYGRTDFLDQGGMGVVLPSITGTGDIARSATQVGRYIDRVRKATGSEKVDVVAHSQGGLVARQWMKFHRGATLRAPEKNKIGKLITFGAPNRGTTLLGIAWIGRQMAKAGLDTTGFYAWLYGAGPIDQMVESPFINRLNHYIGTYPSVEYTIVGTRYEEVVTPYESTFLRAKGVENITLQDGCEQDTSDHLAMAYSPRAISIALRALDPQRYPKLVCTANPWFFSF</sequence>